<evidence type="ECO:0000259" key="1">
    <source>
        <dbReference type="SMART" id="SM00587"/>
    </source>
</evidence>
<name>A0AAJ7IW52_9HYME</name>
<dbReference type="InterPro" id="IPR015897">
    <property type="entry name" value="CHK_kinase-like"/>
</dbReference>
<keyword evidence="2" id="KW-1185">Reference proteome</keyword>
<dbReference type="RefSeq" id="XP_017878098.1">
    <property type="nucleotide sequence ID" value="XM_018022609.1"/>
</dbReference>
<organism evidence="2 3">
    <name type="scientific">Ceratina calcarata</name>
    <dbReference type="NCBI Taxonomy" id="156304"/>
    <lineage>
        <taxon>Eukaryota</taxon>
        <taxon>Metazoa</taxon>
        <taxon>Ecdysozoa</taxon>
        <taxon>Arthropoda</taxon>
        <taxon>Hexapoda</taxon>
        <taxon>Insecta</taxon>
        <taxon>Pterygota</taxon>
        <taxon>Neoptera</taxon>
        <taxon>Endopterygota</taxon>
        <taxon>Hymenoptera</taxon>
        <taxon>Apocrita</taxon>
        <taxon>Aculeata</taxon>
        <taxon>Apoidea</taxon>
        <taxon>Anthophila</taxon>
        <taxon>Apidae</taxon>
        <taxon>Ceratina</taxon>
        <taxon>Zadontomerus</taxon>
    </lineage>
</organism>
<dbReference type="AlphaFoldDB" id="A0AAJ7IW52"/>
<reference evidence="3" key="1">
    <citation type="submission" date="2025-08" db="UniProtKB">
        <authorList>
            <consortium name="RefSeq"/>
        </authorList>
    </citation>
    <scope>IDENTIFICATION</scope>
    <source>
        <tissue evidence="3">Whole body</tissue>
    </source>
</reference>
<evidence type="ECO:0000313" key="3">
    <source>
        <dbReference type="RefSeq" id="XP_017878098.1"/>
    </source>
</evidence>
<dbReference type="SUPFAM" id="SSF56112">
    <property type="entry name" value="Protein kinase-like (PK-like)"/>
    <property type="match status" value="1"/>
</dbReference>
<evidence type="ECO:0000313" key="2">
    <source>
        <dbReference type="Proteomes" id="UP000694925"/>
    </source>
</evidence>
<dbReference type="InterPro" id="IPR004119">
    <property type="entry name" value="EcKL"/>
</dbReference>
<dbReference type="InterPro" id="IPR011009">
    <property type="entry name" value="Kinase-like_dom_sf"/>
</dbReference>
<gene>
    <name evidence="3" type="primary">LOC108623809</name>
</gene>
<dbReference type="GeneID" id="108623809"/>
<proteinExistence type="predicted"/>
<feature type="domain" description="CHK kinase-like" evidence="1">
    <location>
        <begin position="148"/>
        <end position="349"/>
    </location>
</feature>
<dbReference type="Gene3D" id="3.90.1200.10">
    <property type="match status" value="1"/>
</dbReference>
<dbReference type="KEGG" id="ccal:108623809"/>
<accession>A0AAJ7IW52</accession>
<dbReference type="PANTHER" id="PTHR11012">
    <property type="entry name" value="PROTEIN KINASE-LIKE DOMAIN-CONTAINING"/>
    <property type="match status" value="1"/>
</dbReference>
<sequence length="448" mass="51230">MTAISVDPACCLTEPTKASSPQKICAVSEKSTALLNDSDINNIVERKLRSNNFRVLQWSLDSMGETNGFLGSYYTLAVTVKIGDKSRQLKFFAKTPPPIRSPQYDFLIRSDTLNKEMIVYSEVMPRMGIGSSSKWLPDFYLGKKSIIIVLEDATQEGYIMPDKYIAFDEDHCILAAKTLSSLHSRSLILDEKLRRSTGQTMFDVYGHVLEEVAFMKNDLVGNKYLSSCVVGACTMVDLVKGLKNDEATAIKEWIQSMIPRLPDLLVPSSKFRNVMCHRDVWANNMMFKTDSAGKPIGCYLVDFQFLRYSPPALDFVICFFLTTDRATRRRLYNRLIDVYYDSMSKELSSEGLDVEECLPRSQFVESCHELKEISLTYSIANMQIMLLNKDAVEEYFIGNCEKLEEYMYGNKRADLVLDQCRNARTFQSRITEIIEEIRELLATDTRRR</sequence>
<dbReference type="Proteomes" id="UP000694925">
    <property type="component" value="Unplaced"/>
</dbReference>
<dbReference type="SMART" id="SM00587">
    <property type="entry name" value="CHK"/>
    <property type="match status" value="1"/>
</dbReference>
<dbReference type="Pfam" id="PF02958">
    <property type="entry name" value="EcKL"/>
    <property type="match status" value="1"/>
</dbReference>
<protein>
    <submittedName>
        <fullName evidence="3">Uncharacterized protein LOC108623809</fullName>
    </submittedName>
</protein>
<dbReference type="PANTHER" id="PTHR11012:SF59">
    <property type="entry name" value="CHK KINASE-LIKE DOMAIN-CONTAINING PROTEIN-RELATED"/>
    <property type="match status" value="1"/>
</dbReference>